<dbReference type="Gene3D" id="1.10.10.10">
    <property type="entry name" value="Winged helix-like DNA-binding domain superfamily/Winged helix DNA-binding domain"/>
    <property type="match status" value="4"/>
</dbReference>
<comment type="similarity">
    <text evidence="2 5">Belongs to the RecX family.</text>
</comment>
<dbReference type="GO" id="GO:0006282">
    <property type="term" value="P:regulation of DNA repair"/>
    <property type="evidence" value="ECO:0007669"/>
    <property type="project" value="UniProtKB-UniRule"/>
</dbReference>
<evidence type="ECO:0000259" key="7">
    <source>
        <dbReference type="Pfam" id="PF21981"/>
    </source>
</evidence>
<evidence type="ECO:0000313" key="10">
    <source>
        <dbReference type="Proteomes" id="UP000242949"/>
    </source>
</evidence>
<dbReference type="Proteomes" id="UP000242949">
    <property type="component" value="Unassembled WGS sequence"/>
</dbReference>
<comment type="function">
    <text evidence="5">Modulates RecA activity.</text>
</comment>
<proteinExistence type="inferred from homology"/>
<comment type="subcellular location">
    <subcellularLocation>
        <location evidence="1 5">Cytoplasm</location>
    </subcellularLocation>
</comment>
<dbReference type="OrthoDB" id="5421057at2"/>
<dbReference type="InterPro" id="IPR003783">
    <property type="entry name" value="Regulatory_RecX"/>
</dbReference>
<evidence type="ECO:0000256" key="5">
    <source>
        <dbReference type="HAMAP-Rule" id="MF_01114"/>
    </source>
</evidence>
<dbReference type="InterPro" id="IPR053925">
    <property type="entry name" value="RecX_HTH_3rd"/>
</dbReference>
<keyword evidence="10" id="KW-1185">Reference proteome</keyword>
<evidence type="ECO:0000259" key="6">
    <source>
        <dbReference type="Pfam" id="PF02631"/>
    </source>
</evidence>
<evidence type="ECO:0000256" key="4">
    <source>
        <dbReference type="ARBA" id="ARBA00022490"/>
    </source>
</evidence>
<feature type="domain" description="RecX third three-helical" evidence="7">
    <location>
        <begin position="219"/>
        <end position="266"/>
    </location>
</feature>
<protein>
    <recommendedName>
        <fullName evidence="3 5">Regulatory protein RecX</fullName>
    </recommendedName>
</protein>
<dbReference type="NCBIfam" id="NF010733">
    <property type="entry name" value="PRK14135.1"/>
    <property type="match status" value="1"/>
</dbReference>
<evidence type="ECO:0000259" key="8">
    <source>
        <dbReference type="Pfam" id="PF21982"/>
    </source>
</evidence>
<organism evidence="9 10">
    <name type="scientific">Pelagirhabdus alkalitolerans</name>
    <dbReference type="NCBI Taxonomy" id="1612202"/>
    <lineage>
        <taxon>Bacteria</taxon>
        <taxon>Bacillati</taxon>
        <taxon>Bacillota</taxon>
        <taxon>Bacilli</taxon>
        <taxon>Bacillales</taxon>
        <taxon>Bacillaceae</taxon>
        <taxon>Pelagirhabdus</taxon>
    </lineage>
</organism>
<sequence>MPTISKISIQKKNKQRYNIHLIDQEKEYYGFSVEEDTLIQEGLQKGVQLTQDEIESLLRKDSVHKGYSKALNYLSHRMRSVYEMRTYLKDKEIDEEEINHIVERLLNDQLLDDKAFSQAYVLTKINTTMKGPNMIRKELIQKGVDQLIINQALEAFDDQQQLQHIEKWLAKQSLHSKKESLKQMMQKQKQTLMRKGYDQHVINLAFERLVEEREDSSNDEWDALVYQGEKLLKRYRKKHEGYMLTQKLKAGLYQKGFTQDLINRFMDEHDTHQV</sequence>
<evidence type="ECO:0000313" key="9">
    <source>
        <dbReference type="EMBL" id="SDC05103.1"/>
    </source>
</evidence>
<feature type="domain" description="RecX third three-helical" evidence="7">
    <location>
        <begin position="160"/>
        <end position="204"/>
    </location>
</feature>
<dbReference type="Pfam" id="PF21982">
    <property type="entry name" value="RecX_HTH1"/>
    <property type="match status" value="1"/>
</dbReference>
<feature type="domain" description="RecX first three-helical" evidence="8">
    <location>
        <begin position="67"/>
        <end position="105"/>
    </location>
</feature>
<feature type="domain" description="RecX second three-helical" evidence="6">
    <location>
        <begin position="112"/>
        <end position="153"/>
    </location>
</feature>
<dbReference type="Pfam" id="PF21981">
    <property type="entry name" value="RecX_HTH3"/>
    <property type="match status" value="2"/>
</dbReference>
<dbReference type="InterPro" id="IPR053926">
    <property type="entry name" value="RecX_HTH_1st"/>
</dbReference>
<dbReference type="RefSeq" id="WP_090794851.1">
    <property type="nucleotide sequence ID" value="NZ_FMYI01000004.1"/>
</dbReference>
<keyword evidence="4 5" id="KW-0963">Cytoplasm</keyword>
<dbReference type="PANTHER" id="PTHR33602:SF1">
    <property type="entry name" value="REGULATORY PROTEIN RECX FAMILY PROTEIN"/>
    <property type="match status" value="1"/>
</dbReference>
<dbReference type="Pfam" id="PF02631">
    <property type="entry name" value="RecX_HTH2"/>
    <property type="match status" value="1"/>
</dbReference>
<name>A0A1G6IFD3_9BACI</name>
<gene>
    <name evidence="5" type="primary">recX</name>
    <name evidence="9" type="ORF">SAMN05421734_10413</name>
</gene>
<dbReference type="InterPro" id="IPR036388">
    <property type="entry name" value="WH-like_DNA-bd_sf"/>
</dbReference>
<dbReference type="GO" id="GO:0005737">
    <property type="term" value="C:cytoplasm"/>
    <property type="evidence" value="ECO:0007669"/>
    <property type="project" value="UniProtKB-SubCell"/>
</dbReference>
<evidence type="ECO:0000256" key="3">
    <source>
        <dbReference type="ARBA" id="ARBA00018111"/>
    </source>
</evidence>
<evidence type="ECO:0000256" key="1">
    <source>
        <dbReference type="ARBA" id="ARBA00004496"/>
    </source>
</evidence>
<dbReference type="AlphaFoldDB" id="A0A1G6IFD3"/>
<dbReference type="InterPro" id="IPR053924">
    <property type="entry name" value="RecX_HTH_2nd"/>
</dbReference>
<reference evidence="10" key="1">
    <citation type="submission" date="2016-09" db="EMBL/GenBank/DDBJ databases">
        <authorList>
            <person name="Varghese N."/>
            <person name="Submissions S."/>
        </authorList>
    </citation>
    <scope>NUCLEOTIDE SEQUENCE [LARGE SCALE GENOMIC DNA]</scope>
    <source>
        <strain evidence="10">S5</strain>
    </source>
</reference>
<dbReference type="PANTHER" id="PTHR33602">
    <property type="entry name" value="REGULATORY PROTEIN RECX FAMILY PROTEIN"/>
    <property type="match status" value="1"/>
</dbReference>
<dbReference type="HAMAP" id="MF_01114">
    <property type="entry name" value="RecX"/>
    <property type="match status" value="1"/>
</dbReference>
<accession>A0A1G6IFD3</accession>
<evidence type="ECO:0000256" key="2">
    <source>
        <dbReference type="ARBA" id="ARBA00009695"/>
    </source>
</evidence>
<dbReference type="EMBL" id="FMYI01000004">
    <property type="protein sequence ID" value="SDC05103.1"/>
    <property type="molecule type" value="Genomic_DNA"/>
</dbReference>
<dbReference type="STRING" id="1612202.SAMN05421734_10413"/>